<dbReference type="PANTHER" id="PTHR30605">
    <property type="entry name" value="ANHYDRO-N-ACETYLMURAMIC ACID KINASE"/>
    <property type="match status" value="1"/>
</dbReference>
<sequence>MNKTTYYVLGVMSGTSLDGVDLAYIKFTHHAGWEYQFLQCQTIPYNVFWKAELKTLIHTNKAAMDALNSAYTLYLAELINTFINKNRITNIDFISSHGHTAWHQPDSGVTLQIGNKPDLARITGHVVVCDFRVQDVALGGQGAPLVPIGDLLLFPDFDYCLNLGGFANLSTNYKGSRIAFDVCPVNIVLNHYVGRLGFDFDTDGQVAASGVVCETLLEELNNLAYYKHAHPKSLGLEWVQQVVLPLIDSFQLSTPDVLRTFVAHVAAQIAQVIKTGSVLVTGGGAYNSFLTACLKKQTAAKIVVPNTDVIEYKEALIFAFLGVLRVRNEVNCLASVTGAKHDHSSGIIYSHENY</sequence>
<dbReference type="Proteomes" id="UP001597472">
    <property type="component" value="Unassembled WGS sequence"/>
</dbReference>
<evidence type="ECO:0000313" key="2">
    <source>
        <dbReference type="Proteomes" id="UP001597472"/>
    </source>
</evidence>
<accession>A0ABW5KNK8</accession>
<protein>
    <submittedName>
        <fullName evidence="1">Anhydro-N-acetylmuramic acid kinase</fullName>
        <ecNumber evidence="1">2.7.1.170</ecNumber>
    </submittedName>
</protein>
<dbReference type="InterPro" id="IPR005338">
    <property type="entry name" value="Anhydro_N_Ac-Mur_kinase"/>
</dbReference>
<dbReference type="EMBL" id="JBHULS010000001">
    <property type="protein sequence ID" value="MFD2550186.1"/>
    <property type="molecule type" value="Genomic_DNA"/>
</dbReference>
<organism evidence="1 2">
    <name type="scientific">Bizionia sediminis</name>
    <dbReference type="NCBI Taxonomy" id="1737064"/>
    <lineage>
        <taxon>Bacteria</taxon>
        <taxon>Pseudomonadati</taxon>
        <taxon>Bacteroidota</taxon>
        <taxon>Flavobacteriia</taxon>
        <taxon>Flavobacteriales</taxon>
        <taxon>Flavobacteriaceae</taxon>
        <taxon>Bizionia</taxon>
    </lineage>
</organism>
<dbReference type="EC" id="2.7.1.170" evidence="1"/>
<dbReference type="PANTHER" id="PTHR30605:SF0">
    <property type="entry name" value="ANHYDRO-N-ACETYLMURAMIC ACID KINASE"/>
    <property type="match status" value="1"/>
</dbReference>
<keyword evidence="2" id="KW-1185">Reference proteome</keyword>
<name>A0ABW5KNK8_9FLAO</name>
<gene>
    <name evidence="1" type="ORF">ACFSQP_00015</name>
</gene>
<evidence type="ECO:0000313" key="1">
    <source>
        <dbReference type="EMBL" id="MFD2550186.1"/>
    </source>
</evidence>
<proteinExistence type="predicted"/>
<dbReference type="Gene3D" id="3.30.420.40">
    <property type="match status" value="2"/>
</dbReference>
<dbReference type="GO" id="GO:0016301">
    <property type="term" value="F:kinase activity"/>
    <property type="evidence" value="ECO:0007669"/>
    <property type="project" value="UniProtKB-KW"/>
</dbReference>
<dbReference type="RefSeq" id="WP_376890852.1">
    <property type="nucleotide sequence ID" value="NZ_JBHULS010000001.1"/>
</dbReference>
<dbReference type="Pfam" id="PF03702">
    <property type="entry name" value="AnmK"/>
    <property type="match status" value="1"/>
</dbReference>
<dbReference type="SUPFAM" id="SSF53067">
    <property type="entry name" value="Actin-like ATPase domain"/>
    <property type="match status" value="1"/>
</dbReference>
<comment type="caution">
    <text evidence="1">The sequence shown here is derived from an EMBL/GenBank/DDBJ whole genome shotgun (WGS) entry which is preliminary data.</text>
</comment>
<keyword evidence="1" id="KW-0808">Transferase</keyword>
<dbReference type="InterPro" id="IPR043129">
    <property type="entry name" value="ATPase_NBD"/>
</dbReference>
<reference evidence="2" key="1">
    <citation type="journal article" date="2019" name="Int. J. Syst. Evol. Microbiol.">
        <title>The Global Catalogue of Microorganisms (GCM) 10K type strain sequencing project: providing services to taxonomists for standard genome sequencing and annotation.</title>
        <authorList>
            <consortium name="The Broad Institute Genomics Platform"/>
            <consortium name="The Broad Institute Genome Sequencing Center for Infectious Disease"/>
            <person name="Wu L."/>
            <person name="Ma J."/>
        </authorList>
    </citation>
    <scope>NUCLEOTIDE SEQUENCE [LARGE SCALE GENOMIC DNA]</scope>
    <source>
        <strain evidence="2">KCTC 42587</strain>
    </source>
</reference>
<dbReference type="NCBIfam" id="NF007144">
    <property type="entry name" value="PRK09585.2-3"/>
    <property type="match status" value="1"/>
</dbReference>
<keyword evidence="1" id="KW-0418">Kinase</keyword>